<reference evidence="3" key="1">
    <citation type="submission" date="2017-09" db="EMBL/GenBank/DDBJ databases">
        <title>Depth-based differentiation of microbial function through sediment-hosted aquifers and enrichment of novel symbionts in the deep terrestrial subsurface.</title>
        <authorList>
            <person name="Probst A.J."/>
            <person name="Ladd B."/>
            <person name="Jarett J.K."/>
            <person name="Geller-Mcgrath D.E."/>
            <person name="Sieber C.M.K."/>
            <person name="Emerson J.B."/>
            <person name="Anantharaman K."/>
            <person name="Thomas B.C."/>
            <person name="Malmstrom R."/>
            <person name="Stieglmeier M."/>
            <person name="Klingl A."/>
            <person name="Woyke T."/>
            <person name="Ryan C.M."/>
            <person name="Banfield J.F."/>
        </authorList>
    </citation>
    <scope>NUCLEOTIDE SEQUENCE [LARGE SCALE GENOMIC DNA]</scope>
</reference>
<dbReference type="EMBL" id="PFBP01000059">
    <property type="protein sequence ID" value="PIT89502.1"/>
    <property type="molecule type" value="Genomic_DNA"/>
</dbReference>
<evidence type="ECO:0000256" key="1">
    <source>
        <dbReference type="SAM" id="Phobius"/>
    </source>
</evidence>
<proteinExistence type="predicted"/>
<evidence type="ECO:0008006" key="4">
    <source>
        <dbReference type="Google" id="ProtNLM"/>
    </source>
</evidence>
<gene>
    <name evidence="2" type="ORF">COU23_03605</name>
</gene>
<evidence type="ECO:0000313" key="3">
    <source>
        <dbReference type="Proteomes" id="UP000231464"/>
    </source>
</evidence>
<organism evidence="2 3">
    <name type="scientific">Candidatus Kuenenbacteria bacterium CG10_big_fil_rev_8_21_14_0_10_36_11</name>
    <dbReference type="NCBI Taxonomy" id="1974618"/>
    <lineage>
        <taxon>Bacteria</taxon>
        <taxon>Candidatus Kueneniibacteriota</taxon>
    </lineage>
</organism>
<feature type="transmembrane region" description="Helical" evidence="1">
    <location>
        <begin position="207"/>
        <end position="226"/>
    </location>
</feature>
<protein>
    <recommendedName>
        <fullName evidence="4">PilN domain-containing protein</fullName>
    </recommendedName>
</protein>
<dbReference type="Proteomes" id="UP000231464">
    <property type="component" value="Unassembled WGS sequence"/>
</dbReference>
<accession>A0A2M6W9L7</accession>
<name>A0A2M6W9L7_9BACT</name>
<keyword evidence="1" id="KW-1133">Transmembrane helix</keyword>
<evidence type="ECO:0000313" key="2">
    <source>
        <dbReference type="EMBL" id="PIT89502.1"/>
    </source>
</evidence>
<comment type="caution">
    <text evidence="2">The sequence shown here is derived from an EMBL/GenBank/DDBJ whole genome shotgun (WGS) entry which is preliminary data.</text>
</comment>
<keyword evidence="1" id="KW-0812">Transmembrane</keyword>
<dbReference type="AlphaFoldDB" id="A0A2M6W9L7"/>
<keyword evidence="1" id="KW-0472">Membrane</keyword>
<sequence length="381" mass="43069">MSNINLLPLNEREKELHELKNKLAEKSQIKIELSNPNHEARPEQERLSFFIGLKKYFKDLFFVIKNKFQKKEVVKPVPNQALEKKPLIPEHKDNNFKNITPQKFFYQTGERLRPHDLPVIHAVPPPKQPPEEKIAPASAPKIIPTIPNLPIIKPFTEIKTVKAPEPNIGAMKESDPLANTYEEDKLVINLIPSSVRKLAKEQLKIKILAIALIACLITSGAVYLILDQIARRQEALFNQLEKEISVTEAGIKELQTGGQEIRDFSALLHDVKNLLDKHIISTNIFKFLETNTLSDAAYSDLSLDPALLTVGLKASTRNYQNLAEQILIFQSLPAVIESVAVDGIALKKAEEETEDNKPQKPELVVFNLSLELKPDFFLIQP</sequence>